<keyword evidence="4" id="KW-1185">Reference proteome</keyword>
<evidence type="ECO:0000256" key="2">
    <source>
        <dbReference type="SAM" id="MobiDB-lite"/>
    </source>
</evidence>
<dbReference type="RefSeq" id="WP_230437810.1">
    <property type="nucleotide sequence ID" value="NZ_CP087715.1"/>
</dbReference>
<comment type="caution">
    <text evidence="3">The sequence shown here is derived from an EMBL/GenBank/DDBJ whole genome shotgun (WGS) entry which is preliminary data.</text>
</comment>
<dbReference type="Proteomes" id="UP001597264">
    <property type="component" value="Unassembled WGS sequence"/>
</dbReference>
<keyword evidence="1" id="KW-0175">Coiled coil</keyword>
<evidence type="ECO:0000313" key="4">
    <source>
        <dbReference type="Proteomes" id="UP001597264"/>
    </source>
</evidence>
<evidence type="ECO:0008006" key="5">
    <source>
        <dbReference type="Google" id="ProtNLM"/>
    </source>
</evidence>
<reference evidence="4" key="1">
    <citation type="journal article" date="2019" name="Int. J. Syst. Evol. Microbiol.">
        <title>The Global Catalogue of Microorganisms (GCM) 10K type strain sequencing project: providing services to taxonomists for standard genome sequencing and annotation.</title>
        <authorList>
            <consortium name="The Broad Institute Genomics Platform"/>
            <consortium name="The Broad Institute Genome Sequencing Center for Infectious Disease"/>
            <person name="Wu L."/>
            <person name="Ma J."/>
        </authorList>
    </citation>
    <scope>NUCLEOTIDE SEQUENCE [LARGE SCALE GENOMIC DNA]</scope>
    <source>
        <strain evidence="4">CCUG 54356</strain>
    </source>
</reference>
<proteinExistence type="predicted"/>
<feature type="region of interest" description="Disordered" evidence="2">
    <location>
        <begin position="359"/>
        <end position="380"/>
    </location>
</feature>
<accession>A0ABW3U4J8</accession>
<feature type="coiled-coil region" evidence="1">
    <location>
        <begin position="465"/>
        <end position="499"/>
    </location>
</feature>
<sequence length="760" mass="85395">MSTKELTKIQADLAIKPAINSLAQSSMFWKPDYLRPSSWLEQVPFLFWLVEALQPKAAVTLGLESGVSHFALCQAVQRLGLNTRCYATFNGQGGDEAVDDDSVSSYHDAHFDSFSSLMRSPTVQAASRFEDASVDLLLLNPTAEEDLESLFARWHFKLSSRSVVLVRGISRRDPSCETFRAFEALSKRFPTFVFHHGEGLGAIFVGSEQAPLLAGLVNQGESASAHQVVRDVFARLGRTCKDAVQAQEYLHKAEALEASLVEHKRELDQLNTRYESSRSELEAKQLEVAGFEQRMELATERHALERDRLAERVSLLQEFRDELKGEVAQLRQRLDEQYLQVNERNQQLIQLQVSSAGQLHDSAGAHHHQDARSQELASAEAEVQRLKSELEKQEAAVSEAATRLEEVQRAQAQEEAQHVRLLEERVQQLEGNLAESQSVLDERYGEIAVMTELLEKGGPQGEAQAQAFSIKEAQANQRIRDLERQVTDLKAQLDASDRDKQQATSAQQAIIDRLTDELSAQAAIHKGVQKQAEGLTEALRAAEKSIAEYSDREQETKHYLAQLSSRAQALEHQLKKEKQAHHTITQEQLRSEARARSLESELAAAKSEVEVRFQELALLTQLLEERDAELLSVRAELERATHSKLAIKDRSFRSIGLPVGKRTRKLRKTRKALAQIEQSGLFDADWYLRTYPDVAEDAQSASNPSLHYLKFGGYEGRNPSPGFDSQWYLDSNPDVKDSGINPLVHYVSMGRQEGRTPTPY</sequence>
<dbReference type="EMBL" id="JBHTLR010000004">
    <property type="protein sequence ID" value="MFD1215444.1"/>
    <property type="molecule type" value="Genomic_DNA"/>
</dbReference>
<name>A0ABW3U4J8_9GAMM</name>
<organism evidence="3 4">
    <name type="scientific">Microbulbifer celer</name>
    <dbReference type="NCBI Taxonomy" id="435905"/>
    <lineage>
        <taxon>Bacteria</taxon>
        <taxon>Pseudomonadati</taxon>
        <taxon>Pseudomonadota</taxon>
        <taxon>Gammaproteobacteria</taxon>
        <taxon>Cellvibrionales</taxon>
        <taxon>Microbulbiferaceae</taxon>
        <taxon>Microbulbifer</taxon>
    </lineage>
</organism>
<feature type="coiled-coil region" evidence="1">
    <location>
        <begin position="525"/>
        <end position="608"/>
    </location>
</feature>
<protein>
    <recommendedName>
        <fullName evidence="5">Chromosome partition protein Smc</fullName>
    </recommendedName>
</protein>
<feature type="compositionally biased region" description="Basic and acidic residues" evidence="2">
    <location>
        <begin position="363"/>
        <end position="373"/>
    </location>
</feature>
<gene>
    <name evidence="3" type="ORF">ACFQ2X_02430</name>
</gene>
<evidence type="ECO:0000313" key="3">
    <source>
        <dbReference type="EMBL" id="MFD1215444.1"/>
    </source>
</evidence>
<evidence type="ECO:0000256" key="1">
    <source>
        <dbReference type="SAM" id="Coils"/>
    </source>
</evidence>